<dbReference type="PROSITE" id="PS50088">
    <property type="entry name" value="ANK_REPEAT"/>
    <property type="match status" value="2"/>
</dbReference>
<feature type="repeat" description="ANK" evidence="3">
    <location>
        <begin position="39"/>
        <end position="72"/>
    </location>
</feature>
<feature type="domain" description="RING-type" evidence="6">
    <location>
        <begin position="426"/>
        <end position="465"/>
    </location>
</feature>
<dbReference type="CDD" id="cd23129">
    <property type="entry name" value="RING-HC_XBAT35-like"/>
    <property type="match status" value="1"/>
</dbReference>
<dbReference type="InterPro" id="IPR036770">
    <property type="entry name" value="Ankyrin_rpt-contain_sf"/>
</dbReference>
<dbReference type="PROSITE" id="PS50297">
    <property type="entry name" value="ANK_REP_REGION"/>
    <property type="match status" value="2"/>
</dbReference>
<keyword evidence="1" id="KW-0677">Repeat</keyword>
<keyword evidence="8" id="KW-1185">Reference proteome</keyword>
<feature type="compositionally biased region" description="Low complexity" evidence="5">
    <location>
        <begin position="354"/>
        <end position="373"/>
    </location>
</feature>
<comment type="caution">
    <text evidence="7">The sequence shown here is derived from an EMBL/GenBank/DDBJ whole genome shotgun (WGS) entry which is preliminary data.</text>
</comment>
<dbReference type="GO" id="GO:0008270">
    <property type="term" value="F:zinc ion binding"/>
    <property type="evidence" value="ECO:0007669"/>
    <property type="project" value="UniProtKB-KW"/>
</dbReference>
<dbReference type="SUPFAM" id="SSF57850">
    <property type="entry name" value="RING/U-box"/>
    <property type="match status" value="1"/>
</dbReference>
<dbReference type="InterPro" id="IPR050889">
    <property type="entry name" value="Dendritic_Spine_Reg/Scaffold"/>
</dbReference>
<evidence type="ECO:0000313" key="8">
    <source>
        <dbReference type="Proteomes" id="UP000636800"/>
    </source>
</evidence>
<accession>A0A835V4M5</accession>
<keyword evidence="4" id="KW-0863">Zinc-finger</keyword>
<gene>
    <name evidence="7" type="ORF">HPP92_008602</name>
</gene>
<dbReference type="Pfam" id="PF13920">
    <property type="entry name" value="zf-C3HC4_3"/>
    <property type="match status" value="1"/>
</dbReference>
<evidence type="ECO:0000259" key="6">
    <source>
        <dbReference type="PROSITE" id="PS50089"/>
    </source>
</evidence>
<dbReference type="Gene3D" id="3.30.40.10">
    <property type="entry name" value="Zinc/RING finger domain, C3HC4 (zinc finger)"/>
    <property type="match status" value="1"/>
</dbReference>
<dbReference type="Proteomes" id="UP000636800">
    <property type="component" value="Unassembled WGS sequence"/>
</dbReference>
<evidence type="ECO:0000256" key="3">
    <source>
        <dbReference type="PROSITE-ProRule" id="PRU00023"/>
    </source>
</evidence>
<evidence type="ECO:0000313" key="7">
    <source>
        <dbReference type="EMBL" id="KAG0484523.1"/>
    </source>
</evidence>
<dbReference type="SUPFAM" id="SSF48403">
    <property type="entry name" value="Ankyrin repeat"/>
    <property type="match status" value="1"/>
</dbReference>
<evidence type="ECO:0000256" key="2">
    <source>
        <dbReference type="ARBA" id="ARBA00023043"/>
    </source>
</evidence>
<evidence type="ECO:0000256" key="4">
    <source>
        <dbReference type="PROSITE-ProRule" id="PRU00175"/>
    </source>
</evidence>
<dbReference type="Pfam" id="PF12796">
    <property type="entry name" value="Ank_2"/>
    <property type="match status" value="1"/>
</dbReference>
<keyword evidence="4" id="KW-0479">Metal-binding</keyword>
<sequence>MGGQQSKEELLYQQVNYGNIEGVKSLRREGAGLEWVDKEGKTPLILACLRPDLVHIAKALLEMGANVNAYRPGTHAGTPLHHAAKRGLESTVNLLLSHGANPLVMNDDCQTALDLARAKHHANVVRAIETRICLFAGWLREITGPSILEAFAPQWVSKKIWAVVLPCNSRNPTNPQKFELAIYPDLQVSRPRTVVALWKAQIEEPKFNQTDPALIIVETSKKSRFKFLSANEGDKQQMQWLYNACRGICQSFQAQNSNFVSAPAVAPPLPNQFPATSSPRQDDVELAMAINASIQTALVEGVPLHHGQQVAGIDATNGWGSSTITNTTMPSSDRYNGWAIPEGPQSNVGPNGTAPQPQSKSSNSSHASQNAPADLLVPSAPPILDEMAYDGPIFYPSIDSSPVDLAVPPMEEKVAMKESKEDGSSCVICLDAPVQGACIPCGHMAGCMSCLKEIKAKKGECPVCRGKIDQVVRLYAV</sequence>
<reference evidence="7 8" key="1">
    <citation type="journal article" date="2020" name="Nat. Food">
        <title>A phased Vanilla planifolia genome enables genetic improvement of flavour and production.</title>
        <authorList>
            <person name="Hasing T."/>
            <person name="Tang H."/>
            <person name="Brym M."/>
            <person name="Khazi F."/>
            <person name="Huang T."/>
            <person name="Chambers A.H."/>
        </authorList>
    </citation>
    <scope>NUCLEOTIDE SEQUENCE [LARGE SCALE GENOMIC DNA]</scope>
    <source>
        <tissue evidence="7">Leaf</tissue>
    </source>
</reference>
<feature type="compositionally biased region" description="Polar residues" evidence="5">
    <location>
        <begin position="318"/>
        <end position="334"/>
    </location>
</feature>
<dbReference type="InterPro" id="IPR013083">
    <property type="entry name" value="Znf_RING/FYVE/PHD"/>
</dbReference>
<dbReference type="EMBL" id="JADCNL010000004">
    <property type="protein sequence ID" value="KAG0484523.1"/>
    <property type="molecule type" value="Genomic_DNA"/>
</dbReference>
<dbReference type="SMART" id="SM00184">
    <property type="entry name" value="RING"/>
    <property type="match status" value="1"/>
</dbReference>
<feature type="repeat" description="ANK" evidence="3">
    <location>
        <begin position="75"/>
        <end position="107"/>
    </location>
</feature>
<dbReference type="PANTHER" id="PTHR24166:SF45">
    <property type="entry name" value="E3 UBIQUITIN-PROTEIN LIGASE XBAT35"/>
    <property type="match status" value="1"/>
</dbReference>
<evidence type="ECO:0000256" key="1">
    <source>
        <dbReference type="ARBA" id="ARBA00022737"/>
    </source>
</evidence>
<dbReference type="Gene3D" id="1.25.40.20">
    <property type="entry name" value="Ankyrin repeat-containing domain"/>
    <property type="match status" value="1"/>
</dbReference>
<evidence type="ECO:0000256" key="5">
    <source>
        <dbReference type="SAM" id="MobiDB-lite"/>
    </source>
</evidence>
<keyword evidence="2 3" id="KW-0040">ANK repeat</keyword>
<organism evidence="7 8">
    <name type="scientific">Vanilla planifolia</name>
    <name type="common">Vanilla</name>
    <dbReference type="NCBI Taxonomy" id="51239"/>
    <lineage>
        <taxon>Eukaryota</taxon>
        <taxon>Viridiplantae</taxon>
        <taxon>Streptophyta</taxon>
        <taxon>Embryophyta</taxon>
        <taxon>Tracheophyta</taxon>
        <taxon>Spermatophyta</taxon>
        <taxon>Magnoliopsida</taxon>
        <taxon>Liliopsida</taxon>
        <taxon>Asparagales</taxon>
        <taxon>Orchidaceae</taxon>
        <taxon>Vanilloideae</taxon>
        <taxon>Vanilleae</taxon>
        <taxon>Vanilla</taxon>
    </lineage>
</organism>
<dbReference type="SMART" id="SM00248">
    <property type="entry name" value="ANK"/>
    <property type="match status" value="2"/>
</dbReference>
<feature type="region of interest" description="Disordered" evidence="5">
    <location>
        <begin position="315"/>
        <end position="377"/>
    </location>
</feature>
<dbReference type="AlphaFoldDB" id="A0A835V4M5"/>
<dbReference type="InterPro" id="IPR002110">
    <property type="entry name" value="Ankyrin_rpt"/>
</dbReference>
<name>A0A835V4M5_VANPL</name>
<dbReference type="InterPro" id="IPR001841">
    <property type="entry name" value="Znf_RING"/>
</dbReference>
<keyword evidence="4" id="KW-0862">Zinc</keyword>
<protein>
    <recommendedName>
        <fullName evidence="6">RING-type domain-containing protein</fullName>
    </recommendedName>
</protein>
<dbReference type="PROSITE" id="PS50089">
    <property type="entry name" value="ZF_RING_2"/>
    <property type="match status" value="1"/>
</dbReference>
<dbReference type="PANTHER" id="PTHR24166">
    <property type="entry name" value="ROLLING PEBBLES, ISOFORM B"/>
    <property type="match status" value="1"/>
</dbReference>
<proteinExistence type="predicted"/>